<organism evidence="2 3">
    <name type="scientific">Streptomyces cirratus</name>
    <dbReference type="NCBI Taxonomy" id="68187"/>
    <lineage>
        <taxon>Bacteria</taxon>
        <taxon>Bacillati</taxon>
        <taxon>Actinomycetota</taxon>
        <taxon>Actinomycetes</taxon>
        <taxon>Kitasatosporales</taxon>
        <taxon>Streptomycetaceae</taxon>
        <taxon>Streptomyces</taxon>
    </lineage>
</organism>
<dbReference type="EMBL" id="BMVP01000004">
    <property type="protein sequence ID" value="GHB55892.1"/>
    <property type="molecule type" value="Genomic_DNA"/>
</dbReference>
<proteinExistence type="predicted"/>
<keyword evidence="3" id="KW-1185">Reference proteome</keyword>
<reference evidence="3" key="1">
    <citation type="journal article" date="2019" name="Int. J. Syst. Evol. Microbiol.">
        <title>The Global Catalogue of Microorganisms (GCM) 10K type strain sequencing project: providing services to taxonomists for standard genome sequencing and annotation.</title>
        <authorList>
            <consortium name="The Broad Institute Genomics Platform"/>
            <consortium name="The Broad Institute Genome Sequencing Center for Infectious Disease"/>
            <person name="Wu L."/>
            <person name="Ma J."/>
        </authorList>
    </citation>
    <scope>NUCLEOTIDE SEQUENCE [LARGE SCALE GENOMIC DNA]</scope>
    <source>
        <strain evidence="3">JCM 4738</strain>
    </source>
</reference>
<evidence type="ECO:0000313" key="3">
    <source>
        <dbReference type="Proteomes" id="UP000642673"/>
    </source>
</evidence>
<keyword evidence="1" id="KW-0732">Signal</keyword>
<feature type="signal peptide" evidence="1">
    <location>
        <begin position="1"/>
        <end position="26"/>
    </location>
</feature>
<sequence>MPAVRVLAAALLTGAALLAPAGAALAAGPSPKPGGSAAAPTEAGTAFRTATPVKLGQEATADASTGDYLYWSFPLDAGQRGTVRAKVALPPSASRHATSTWRIDVYDGLRRRQPCMYGVQAAPAPKESATLALSCTLRPVRTGADTWSDDPLPGTYYLRLTVVDLAQEDLGQPVRAQVQADAKDTGGAYAVDGALAAPLVPGITAARQTAAGTGPEDGWSGPWWSDRWIWTAAGGLLGGLAGIAGYRLTRGSGRTAPRA</sequence>
<evidence type="ECO:0000256" key="1">
    <source>
        <dbReference type="SAM" id="SignalP"/>
    </source>
</evidence>
<name>A0ABQ3ERV8_9ACTN</name>
<evidence type="ECO:0000313" key="2">
    <source>
        <dbReference type="EMBL" id="GHB55892.1"/>
    </source>
</evidence>
<gene>
    <name evidence="2" type="ORF">GCM10010347_27360</name>
</gene>
<evidence type="ECO:0008006" key="4">
    <source>
        <dbReference type="Google" id="ProtNLM"/>
    </source>
</evidence>
<feature type="chain" id="PRO_5045040177" description="Secreted protein" evidence="1">
    <location>
        <begin position="27"/>
        <end position="259"/>
    </location>
</feature>
<dbReference type="Proteomes" id="UP000642673">
    <property type="component" value="Unassembled WGS sequence"/>
</dbReference>
<comment type="caution">
    <text evidence="2">The sequence shown here is derived from an EMBL/GenBank/DDBJ whole genome shotgun (WGS) entry which is preliminary data.</text>
</comment>
<dbReference type="RefSeq" id="WP_190184379.1">
    <property type="nucleotide sequence ID" value="NZ_BMVP01000004.1"/>
</dbReference>
<protein>
    <recommendedName>
        <fullName evidence="4">Secreted protein</fullName>
    </recommendedName>
</protein>
<accession>A0ABQ3ERV8</accession>